<protein>
    <submittedName>
        <fullName evidence="3">Uncharacterized protein</fullName>
    </submittedName>
</protein>
<evidence type="ECO:0000313" key="4">
    <source>
        <dbReference type="Proteomes" id="UP000663870"/>
    </source>
</evidence>
<dbReference type="EMBL" id="CAJNOL010010859">
    <property type="protein sequence ID" value="CAF1652278.1"/>
    <property type="molecule type" value="Genomic_DNA"/>
</dbReference>
<dbReference type="InterPro" id="IPR002110">
    <property type="entry name" value="Ankyrin_rpt"/>
</dbReference>
<reference evidence="3" key="1">
    <citation type="submission" date="2021-02" db="EMBL/GenBank/DDBJ databases">
        <authorList>
            <person name="Nowell W R."/>
        </authorList>
    </citation>
    <scope>NUCLEOTIDE SEQUENCE</scope>
</reference>
<sequence>MNRMLMNSIHLSFPNESALRLLLACGNRWLDLDEIESSSGDTPLHIICKRNRDQKIIKLLLNSGYHMDCVNKDGKIPSDYAYDKEIKALFTTKPTPDRLKCFCARIIANKRLNTGTSSALTSALKKFVFLHDSLRIQSDFN</sequence>
<accession>A0A816EPQ5</accession>
<dbReference type="InterPro" id="IPR036770">
    <property type="entry name" value="Ankyrin_rpt-contain_sf"/>
</dbReference>
<organism evidence="3 4">
    <name type="scientific">Rotaria sordida</name>
    <dbReference type="NCBI Taxonomy" id="392033"/>
    <lineage>
        <taxon>Eukaryota</taxon>
        <taxon>Metazoa</taxon>
        <taxon>Spiralia</taxon>
        <taxon>Gnathifera</taxon>
        <taxon>Rotifera</taxon>
        <taxon>Eurotatoria</taxon>
        <taxon>Bdelloidea</taxon>
        <taxon>Philodinida</taxon>
        <taxon>Philodinidae</taxon>
        <taxon>Rotaria</taxon>
    </lineage>
</organism>
<feature type="repeat" description="ANK" evidence="1">
    <location>
        <begin position="39"/>
        <end position="72"/>
    </location>
</feature>
<evidence type="ECO:0000313" key="2">
    <source>
        <dbReference type="EMBL" id="CAF1492780.1"/>
    </source>
</evidence>
<dbReference type="Proteomes" id="UP000663854">
    <property type="component" value="Unassembled WGS sequence"/>
</dbReference>
<evidence type="ECO:0000313" key="3">
    <source>
        <dbReference type="EMBL" id="CAF1652278.1"/>
    </source>
</evidence>
<dbReference type="Proteomes" id="UP000663870">
    <property type="component" value="Unassembled WGS sequence"/>
</dbReference>
<gene>
    <name evidence="3" type="ORF">JXQ802_LOCUS54757</name>
    <name evidence="2" type="ORF">PYM288_LOCUS38266</name>
</gene>
<keyword evidence="4" id="KW-1185">Reference proteome</keyword>
<dbReference type="PROSITE" id="PS50088">
    <property type="entry name" value="ANK_REPEAT"/>
    <property type="match status" value="1"/>
</dbReference>
<name>A0A816EPQ5_9BILA</name>
<evidence type="ECO:0000256" key="1">
    <source>
        <dbReference type="PROSITE-ProRule" id="PRU00023"/>
    </source>
</evidence>
<dbReference type="Gene3D" id="1.25.40.20">
    <property type="entry name" value="Ankyrin repeat-containing domain"/>
    <property type="match status" value="1"/>
</dbReference>
<dbReference type="Pfam" id="PF12796">
    <property type="entry name" value="Ank_2"/>
    <property type="match status" value="1"/>
</dbReference>
<comment type="caution">
    <text evidence="3">The sequence shown here is derived from an EMBL/GenBank/DDBJ whole genome shotgun (WGS) entry which is preliminary data.</text>
</comment>
<dbReference type="PROSITE" id="PS50297">
    <property type="entry name" value="ANK_REP_REGION"/>
    <property type="match status" value="1"/>
</dbReference>
<dbReference type="SUPFAM" id="SSF48403">
    <property type="entry name" value="Ankyrin repeat"/>
    <property type="match status" value="1"/>
</dbReference>
<dbReference type="AlphaFoldDB" id="A0A816EPQ5"/>
<proteinExistence type="predicted"/>
<keyword evidence="1" id="KW-0040">ANK repeat</keyword>
<dbReference type="EMBL" id="CAJNOH010009113">
    <property type="protein sequence ID" value="CAF1492780.1"/>
    <property type="molecule type" value="Genomic_DNA"/>
</dbReference>